<evidence type="ECO:0000313" key="3">
    <source>
        <dbReference type="Proteomes" id="UP000027222"/>
    </source>
</evidence>
<keyword evidence="3" id="KW-1185">Reference proteome</keyword>
<gene>
    <name evidence="2" type="ORF">GALMADRAFT_264977</name>
</gene>
<dbReference type="HOGENOM" id="CLU_018544_14_1_1"/>
<evidence type="ECO:0008006" key="4">
    <source>
        <dbReference type="Google" id="ProtNLM"/>
    </source>
</evidence>
<accession>A0A067TD50</accession>
<protein>
    <recommendedName>
        <fullName evidence="4">F-box domain-containing protein</fullName>
    </recommendedName>
</protein>
<sequence>MICAICGGPEWSQNSRPSQSYHPCQTSNCGICIPCKKIKQLELQITEAQAALAEMIERHRELKTEMNYVHNPIIHQVPQEIASSILEFCIPNECHEVLSRPTDKSKISAPLVLGAVCRMWRQVAWSTPRLWNFIFIFLNRSDGPEHYESSRQWLNRSGQLPLSIYVSDEGRMASHHQLTTLKLFVDLINNCSSRWQRINLSVNSSLLHQFCGDWTGVSILQTLGIKCTATGGKFVLGNMKPSPSTVHILGLHFKSVSIFWDNVTQVNIGGLRVDECLELLQCAPKINLCKFSNVFGAAHHFRRPVNPFIHIQLHNLAFVGSDHSSEMFFEAITLPSLTNLSHDNPFISLPDETLVPFVQRSACRLIQFWMRGAVLFDQSVANFLKANPSLCQLYLSCPEWSPSSPDEIFKALDNTAIIPDHGLSEEPFLPCLQHLHYSSVNAFSWTHVPGIFGPFPGTSTATRQRPLKTLEVSGKKWNIPSDCINREILLQLVDLQNAGITLKFINKSGQDLLQLSLSHHGMISDSTGRQINTSGLTLT</sequence>
<dbReference type="Proteomes" id="UP000027222">
    <property type="component" value="Unassembled WGS sequence"/>
</dbReference>
<reference evidence="3" key="1">
    <citation type="journal article" date="2014" name="Proc. Natl. Acad. Sci. U.S.A.">
        <title>Extensive sampling of basidiomycete genomes demonstrates inadequacy of the white-rot/brown-rot paradigm for wood decay fungi.</title>
        <authorList>
            <person name="Riley R."/>
            <person name="Salamov A.A."/>
            <person name="Brown D.W."/>
            <person name="Nagy L.G."/>
            <person name="Floudas D."/>
            <person name="Held B.W."/>
            <person name="Levasseur A."/>
            <person name="Lombard V."/>
            <person name="Morin E."/>
            <person name="Otillar R."/>
            <person name="Lindquist E.A."/>
            <person name="Sun H."/>
            <person name="LaButti K.M."/>
            <person name="Schmutz J."/>
            <person name="Jabbour D."/>
            <person name="Luo H."/>
            <person name="Baker S.E."/>
            <person name="Pisabarro A.G."/>
            <person name="Walton J.D."/>
            <person name="Blanchette R.A."/>
            <person name="Henrissat B."/>
            <person name="Martin F."/>
            <person name="Cullen D."/>
            <person name="Hibbett D.S."/>
            <person name="Grigoriev I.V."/>
        </authorList>
    </citation>
    <scope>NUCLEOTIDE SEQUENCE [LARGE SCALE GENOMIC DNA]</scope>
    <source>
        <strain evidence="3">CBS 339.88</strain>
    </source>
</reference>
<keyword evidence="1" id="KW-0175">Coiled coil</keyword>
<proteinExistence type="predicted"/>
<dbReference type="EMBL" id="KL142371">
    <property type="protein sequence ID" value="KDR81071.1"/>
    <property type="molecule type" value="Genomic_DNA"/>
</dbReference>
<dbReference type="AlphaFoldDB" id="A0A067TD50"/>
<dbReference type="OrthoDB" id="2269034at2759"/>
<feature type="coiled-coil region" evidence="1">
    <location>
        <begin position="38"/>
        <end position="65"/>
    </location>
</feature>
<name>A0A067TD50_GALM3</name>
<organism evidence="2 3">
    <name type="scientific">Galerina marginata (strain CBS 339.88)</name>
    <dbReference type="NCBI Taxonomy" id="685588"/>
    <lineage>
        <taxon>Eukaryota</taxon>
        <taxon>Fungi</taxon>
        <taxon>Dikarya</taxon>
        <taxon>Basidiomycota</taxon>
        <taxon>Agaricomycotina</taxon>
        <taxon>Agaricomycetes</taxon>
        <taxon>Agaricomycetidae</taxon>
        <taxon>Agaricales</taxon>
        <taxon>Agaricineae</taxon>
        <taxon>Strophariaceae</taxon>
        <taxon>Galerina</taxon>
    </lineage>
</organism>
<evidence type="ECO:0000313" key="2">
    <source>
        <dbReference type="EMBL" id="KDR81071.1"/>
    </source>
</evidence>
<evidence type="ECO:0000256" key="1">
    <source>
        <dbReference type="SAM" id="Coils"/>
    </source>
</evidence>